<dbReference type="EMBL" id="JBBNAG010000004">
    <property type="protein sequence ID" value="KAK9140797.1"/>
    <property type="molecule type" value="Genomic_DNA"/>
</dbReference>
<sequence length="118" mass="13713">MFRNICEIFMESMEVVIRLELSDDAAIKEAYDKRLPLKHANFICKMCSKDKKPAHVSTEIFDHYKKMRSTSNFKKLKRASKNWRTEIGDSVTGIAVHTSGLISIYQHEERLVSYVISK</sequence>
<reference evidence="1 2" key="1">
    <citation type="submission" date="2024-01" db="EMBL/GenBank/DDBJ databases">
        <title>Genome assemblies of Stephania.</title>
        <authorList>
            <person name="Yang L."/>
        </authorList>
    </citation>
    <scope>NUCLEOTIDE SEQUENCE [LARGE SCALE GENOMIC DNA]</scope>
    <source>
        <strain evidence="1">JXDWG</strain>
        <tissue evidence="1">Leaf</tissue>
    </source>
</reference>
<proteinExistence type="predicted"/>
<dbReference type="AlphaFoldDB" id="A0AAP0PE61"/>
<accession>A0AAP0PE61</accession>
<comment type="caution">
    <text evidence="1">The sequence shown here is derived from an EMBL/GenBank/DDBJ whole genome shotgun (WGS) entry which is preliminary data.</text>
</comment>
<organism evidence="1 2">
    <name type="scientific">Stephania cephalantha</name>
    <dbReference type="NCBI Taxonomy" id="152367"/>
    <lineage>
        <taxon>Eukaryota</taxon>
        <taxon>Viridiplantae</taxon>
        <taxon>Streptophyta</taxon>
        <taxon>Embryophyta</taxon>
        <taxon>Tracheophyta</taxon>
        <taxon>Spermatophyta</taxon>
        <taxon>Magnoliopsida</taxon>
        <taxon>Ranunculales</taxon>
        <taxon>Menispermaceae</taxon>
        <taxon>Menispermoideae</taxon>
        <taxon>Cissampelideae</taxon>
        <taxon>Stephania</taxon>
    </lineage>
</organism>
<gene>
    <name evidence="1" type="ORF">Scep_010478</name>
</gene>
<evidence type="ECO:0000313" key="2">
    <source>
        <dbReference type="Proteomes" id="UP001419268"/>
    </source>
</evidence>
<protein>
    <submittedName>
        <fullName evidence="1">Uncharacterized protein</fullName>
    </submittedName>
</protein>
<dbReference type="Proteomes" id="UP001419268">
    <property type="component" value="Unassembled WGS sequence"/>
</dbReference>
<name>A0AAP0PE61_9MAGN</name>
<evidence type="ECO:0000313" key="1">
    <source>
        <dbReference type="EMBL" id="KAK9140797.1"/>
    </source>
</evidence>
<keyword evidence="2" id="KW-1185">Reference proteome</keyword>